<feature type="region of interest" description="Disordered" evidence="1">
    <location>
        <begin position="72"/>
        <end position="97"/>
    </location>
</feature>
<dbReference type="AlphaFoldDB" id="A0A557ZN02"/>
<proteinExistence type="predicted"/>
<name>A0A557ZN02_9PSEU</name>
<dbReference type="OrthoDB" id="9757917at2"/>
<gene>
    <name evidence="2" type="ORF">FNH05_37680</name>
</gene>
<organism evidence="2 3">
    <name type="scientific">Amycolatopsis rhizosphaerae</name>
    <dbReference type="NCBI Taxonomy" id="2053003"/>
    <lineage>
        <taxon>Bacteria</taxon>
        <taxon>Bacillati</taxon>
        <taxon>Actinomycetota</taxon>
        <taxon>Actinomycetes</taxon>
        <taxon>Pseudonocardiales</taxon>
        <taxon>Pseudonocardiaceae</taxon>
        <taxon>Amycolatopsis</taxon>
    </lineage>
</organism>
<evidence type="ECO:0000256" key="1">
    <source>
        <dbReference type="SAM" id="MobiDB-lite"/>
    </source>
</evidence>
<reference evidence="2 3" key="2">
    <citation type="submission" date="2019-08" db="EMBL/GenBank/DDBJ databases">
        <title>Amycolatopsis acidicola sp. nov., isolated from peat swamp forest soil.</title>
        <authorList>
            <person name="Srisuk N."/>
        </authorList>
    </citation>
    <scope>NUCLEOTIDE SEQUENCE [LARGE SCALE GENOMIC DNA]</scope>
    <source>
        <strain evidence="2 3">TBRC 6029</strain>
    </source>
</reference>
<comment type="caution">
    <text evidence="2">The sequence shown here is derived from an EMBL/GenBank/DDBJ whole genome shotgun (WGS) entry which is preliminary data.</text>
</comment>
<dbReference type="EMBL" id="VJWX01000892">
    <property type="protein sequence ID" value="TVT13370.1"/>
    <property type="molecule type" value="Genomic_DNA"/>
</dbReference>
<sequence>PVVIVTMTSSSALDLPRGLDFLLSRNRLNVALSRAQAVAVLVCSPRLVEADIRTVEQMRLVSGMIGLMAGSHPWPPPGAGQSGLVDHLPPGSPACPS</sequence>
<reference evidence="2 3" key="1">
    <citation type="submission" date="2019-07" db="EMBL/GenBank/DDBJ databases">
        <authorList>
            <person name="Duangmal K."/>
            <person name="Teo W.F.A."/>
        </authorList>
    </citation>
    <scope>NUCLEOTIDE SEQUENCE [LARGE SCALE GENOMIC DNA]</scope>
    <source>
        <strain evidence="2 3">TBRC 6029</strain>
    </source>
</reference>
<protein>
    <recommendedName>
        <fullName evidence="4">DNA2/NAM7 helicase-like C-terminal domain-containing protein</fullName>
    </recommendedName>
</protein>
<feature type="non-terminal residue" evidence="2">
    <location>
        <position position="1"/>
    </location>
</feature>
<dbReference type="InterPro" id="IPR027417">
    <property type="entry name" value="P-loop_NTPase"/>
</dbReference>
<accession>A0A557ZN02</accession>
<evidence type="ECO:0000313" key="2">
    <source>
        <dbReference type="EMBL" id="TVT13370.1"/>
    </source>
</evidence>
<dbReference type="Gene3D" id="3.40.50.300">
    <property type="entry name" value="P-loop containing nucleotide triphosphate hydrolases"/>
    <property type="match status" value="1"/>
</dbReference>
<keyword evidence="3" id="KW-1185">Reference proteome</keyword>
<evidence type="ECO:0008006" key="4">
    <source>
        <dbReference type="Google" id="ProtNLM"/>
    </source>
</evidence>
<dbReference type="RefSeq" id="WP_144593581.1">
    <property type="nucleotide sequence ID" value="NZ_VJWX01000892.1"/>
</dbReference>
<dbReference type="Proteomes" id="UP000320011">
    <property type="component" value="Unassembled WGS sequence"/>
</dbReference>
<evidence type="ECO:0000313" key="3">
    <source>
        <dbReference type="Proteomes" id="UP000320011"/>
    </source>
</evidence>